<dbReference type="AlphaFoldDB" id="A0A1Q2HPJ1"/>
<dbReference type="InterPro" id="IPR029044">
    <property type="entry name" value="Nucleotide-diphossugar_trans"/>
</dbReference>
<keyword evidence="2 4" id="KW-0808">Transferase</keyword>
<dbReference type="STRING" id="1940790.L21SP3_00966"/>
<dbReference type="InterPro" id="IPR001173">
    <property type="entry name" value="Glyco_trans_2-like"/>
</dbReference>
<dbReference type="RefSeq" id="WP_161488100.1">
    <property type="nucleotide sequence ID" value="NZ_CP019633.1"/>
</dbReference>
<evidence type="ECO:0000313" key="5">
    <source>
        <dbReference type="Proteomes" id="UP000188273"/>
    </source>
</evidence>
<dbReference type="SUPFAM" id="SSF53448">
    <property type="entry name" value="Nucleotide-diphospho-sugar transferases"/>
    <property type="match status" value="1"/>
</dbReference>
<dbReference type="CDD" id="cd00761">
    <property type="entry name" value="Glyco_tranf_GTA_type"/>
    <property type="match status" value="1"/>
</dbReference>
<dbReference type="PANTHER" id="PTHR22916:SF51">
    <property type="entry name" value="GLYCOSYLTRANSFERASE EPSH-RELATED"/>
    <property type="match status" value="1"/>
</dbReference>
<dbReference type="Pfam" id="PF00535">
    <property type="entry name" value="Glycos_transf_2"/>
    <property type="match status" value="1"/>
</dbReference>
<proteinExistence type="predicted"/>
<sequence length="334" mass="38700">MIDTKINSPKLSVIVAIYKVENYLQKCVESILGQEFADFELILVDDGSPDNCGEICDKYAQKDSRIVVIHKENGGLSDARNVGLEAAKGDYVGFVDSDDYICSNMYQRLIEVAEETAADLVICDNYRVYEDNGKIEVQNWLGESKEYNNYDIMREILYDNIGSQAWNKLYKNDLFKDVRYPVGRTYCQDLATTYYYFEKCHKVKYIAEPLYFYLVRNTSASFNYKDPNKKFHIFLGFTERYEFSVVKYPCFSHVCLKLAIECGVGCFYNAFKINDENICKSVADFFKTNIKKIGKSKKLTVTKKIYAFLILSSPRFYVIIQSLANKMRYSKVEL</sequence>
<evidence type="ECO:0000313" key="4">
    <source>
        <dbReference type="EMBL" id="AQQ09166.1"/>
    </source>
</evidence>
<feature type="domain" description="Glycosyltransferase 2-like" evidence="3">
    <location>
        <begin position="12"/>
        <end position="177"/>
    </location>
</feature>
<dbReference type="Gene3D" id="3.90.550.10">
    <property type="entry name" value="Spore Coat Polysaccharide Biosynthesis Protein SpsA, Chain A"/>
    <property type="match status" value="1"/>
</dbReference>
<reference evidence="5" key="1">
    <citation type="submission" date="2017-02" db="EMBL/GenBank/DDBJ databases">
        <title>Comparative genomics and description of representatives of a novel lineage of planctomycetes thriving in anoxic sediments.</title>
        <authorList>
            <person name="Spring S."/>
            <person name="Bunk B."/>
            <person name="Sproer C."/>
            <person name="Klenk H.-P."/>
        </authorList>
    </citation>
    <scope>NUCLEOTIDE SEQUENCE [LARGE SCALE GENOMIC DNA]</scope>
    <source>
        <strain evidence="5">L21-RPul-D3</strain>
    </source>
</reference>
<evidence type="ECO:0000256" key="1">
    <source>
        <dbReference type="ARBA" id="ARBA00022676"/>
    </source>
</evidence>
<dbReference type="EMBL" id="CP019633">
    <property type="protein sequence ID" value="AQQ09166.1"/>
    <property type="molecule type" value="Genomic_DNA"/>
</dbReference>
<dbReference type="EC" id="2.4.-.-" evidence="4"/>
<gene>
    <name evidence="4" type="primary">epsJ_3</name>
    <name evidence="4" type="ORF">L21SP3_00966</name>
</gene>
<dbReference type="GO" id="GO:0016758">
    <property type="term" value="F:hexosyltransferase activity"/>
    <property type="evidence" value="ECO:0007669"/>
    <property type="project" value="UniProtKB-ARBA"/>
</dbReference>
<dbReference type="PANTHER" id="PTHR22916">
    <property type="entry name" value="GLYCOSYLTRANSFERASE"/>
    <property type="match status" value="1"/>
</dbReference>
<organism evidence="4 5">
    <name type="scientific">Sedimentisphaera cyanobacteriorum</name>
    <dbReference type="NCBI Taxonomy" id="1940790"/>
    <lineage>
        <taxon>Bacteria</taxon>
        <taxon>Pseudomonadati</taxon>
        <taxon>Planctomycetota</taxon>
        <taxon>Phycisphaerae</taxon>
        <taxon>Sedimentisphaerales</taxon>
        <taxon>Sedimentisphaeraceae</taxon>
        <taxon>Sedimentisphaera</taxon>
    </lineage>
</organism>
<evidence type="ECO:0000256" key="2">
    <source>
        <dbReference type="ARBA" id="ARBA00022679"/>
    </source>
</evidence>
<keyword evidence="5" id="KW-1185">Reference proteome</keyword>
<keyword evidence="1 4" id="KW-0328">Glycosyltransferase</keyword>
<dbReference type="KEGG" id="pbu:L21SP3_00966"/>
<evidence type="ECO:0000259" key="3">
    <source>
        <dbReference type="Pfam" id="PF00535"/>
    </source>
</evidence>
<dbReference type="Proteomes" id="UP000188273">
    <property type="component" value="Chromosome"/>
</dbReference>
<name>A0A1Q2HPJ1_9BACT</name>
<accession>A0A1Q2HPJ1</accession>
<protein>
    <submittedName>
        <fullName evidence="4">Putative glycosyltransferase EpsJ</fullName>
        <ecNumber evidence="4">2.4.-.-</ecNumber>
    </submittedName>
</protein>
<dbReference type="OrthoDB" id="9784574at2"/>